<organism evidence="2 3">
    <name type="scientific">Jingyaoa shaoxingensis</name>
    <dbReference type="NCBI Taxonomy" id="2763671"/>
    <lineage>
        <taxon>Bacteria</taxon>
        <taxon>Bacillati</taxon>
        <taxon>Bacillota</taxon>
        <taxon>Clostridia</taxon>
        <taxon>Lachnospirales</taxon>
        <taxon>Lachnospiraceae</taxon>
        <taxon>Jingyaoa</taxon>
    </lineage>
</organism>
<accession>A0ABR7N9I3</accession>
<dbReference type="EMBL" id="JACRSZ010000007">
    <property type="protein sequence ID" value="MBC8573062.1"/>
    <property type="molecule type" value="Genomic_DNA"/>
</dbReference>
<evidence type="ECO:0000259" key="1">
    <source>
        <dbReference type="Pfam" id="PF01636"/>
    </source>
</evidence>
<dbReference type="Gene3D" id="3.30.200.20">
    <property type="entry name" value="Phosphorylase Kinase, domain 1"/>
    <property type="match status" value="1"/>
</dbReference>
<name>A0ABR7N9I3_9FIRM</name>
<proteinExistence type="predicted"/>
<protein>
    <submittedName>
        <fullName evidence="2">CotS family spore coat protein</fullName>
    </submittedName>
</protein>
<dbReference type="InterPro" id="IPR002575">
    <property type="entry name" value="Aminoglycoside_PTrfase"/>
</dbReference>
<comment type="caution">
    <text evidence="2">The sequence shown here is derived from an EMBL/GenBank/DDBJ whole genome shotgun (WGS) entry which is preliminary data.</text>
</comment>
<keyword evidence="3" id="KW-1185">Reference proteome</keyword>
<evidence type="ECO:0000313" key="2">
    <source>
        <dbReference type="EMBL" id="MBC8573062.1"/>
    </source>
</evidence>
<dbReference type="NCBIfam" id="TIGR02906">
    <property type="entry name" value="spore_CotS"/>
    <property type="match status" value="1"/>
</dbReference>
<gene>
    <name evidence="2" type="ORF">H8716_08200</name>
</gene>
<sequence length="325" mass="38909">MNEKSLKVLEEYDLELISARRGRGSYICETSLGTKILADYNGSEKKAAFTSQLLQHMEEKGYQPVDKAVANKEGRLLCRDRDEQSYILKDWYEGRECDTKNSTDVRQAVSSLARLHGYMVWRPEEKTEYAGEDLRDIWRRHNRELKKIYEFIRKRKQKTGFERLFLKEYDRFAQQAKAAAWELEQSGYEELYQNSLKMGQLCHGNYNQHNVYFLGRRQIFTANFEKCGYDIQINDLYQFVRKIMEKQEWSPQTGDQMLDAYSRERPLADREVAYLKIRLSYPEKFWKVANQYYNCRKSCASWKSMEKLEKLTFQEEKRRIFLGFL</sequence>
<dbReference type="InterPro" id="IPR047175">
    <property type="entry name" value="CotS-like"/>
</dbReference>
<evidence type="ECO:0000313" key="3">
    <source>
        <dbReference type="Proteomes" id="UP000657421"/>
    </source>
</evidence>
<dbReference type="PANTHER" id="PTHR39179">
    <property type="entry name" value="SPORE COAT PROTEIN I"/>
    <property type="match status" value="1"/>
</dbReference>
<keyword evidence="2" id="KW-0167">Capsid protein</keyword>
<feature type="domain" description="Aminoglycoside phosphotransferase" evidence="1">
    <location>
        <begin position="27"/>
        <end position="240"/>
    </location>
</feature>
<dbReference type="Pfam" id="PF01636">
    <property type="entry name" value="APH"/>
    <property type="match status" value="1"/>
</dbReference>
<dbReference type="RefSeq" id="WP_249308091.1">
    <property type="nucleotide sequence ID" value="NZ_JACRSZ010000007.1"/>
</dbReference>
<reference evidence="2 3" key="1">
    <citation type="submission" date="2020-08" db="EMBL/GenBank/DDBJ databases">
        <title>Genome public.</title>
        <authorList>
            <person name="Liu C."/>
            <person name="Sun Q."/>
        </authorList>
    </citation>
    <scope>NUCLEOTIDE SEQUENCE [LARGE SCALE GENOMIC DNA]</scope>
    <source>
        <strain evidence="2 3">NSJ-46</strain>
    </source>
</reference>
<dbReference type="InterPro" id="IPR014255">
    <property type="entry name" value="Spore_coat_CotS"/>
</dbReference>
<dbReference type="SUPFAM" id="SSF56112">
    <property type="entry name" value="Protein kinase-like (PK-like)"/>
    <property type="match status" value="1"/>
</dbReference>
<dbReference type="InterPro" id="IPR011009">
    <property type="entry name" value="Kinase-like_dom_sf"/>
</dbReference>
<dbReference type="Proteomes" id="UP000657421">
    <property type="component" value="Unassembled WGS sequence"/>
</dbReference>
<keyword evidence="2" id="KW-0946">Virion</keyword>
<dbReference type="Gene3D" id="3.90.1200.10">
    <property type="match status" value="1"/>
</dbReference>
<dbReference type="PANTHER" id="PTHR39179:SF1">
    <property type="entry name" value="SPORE COAT PROTEIN I"/>
    <property type="match status" value="1"/>
</dbReference>